<name>A0ABU9G6Z6_9GAMM</name>
<dbReference type="PANTHER" id="PTHR22911:SF6">
    <property type="entry name" value="SOLUTE CARRIER FAMILY 35 MEMBER G1"/>
    <property type="match status" value="1"/>
</dbReference>
<dbReference type="Pfam" id="PF00892">
    <property type="entry name" value="EamA"/>
    <property type="match status" value="2"/>
</dbReference>
<sequence length="307" mass="33562">MHQSLALRASLLAIAASALLSFTDNFVGLVSQESGLWQFQLFRTLFALPIIAIGVLLTRANFKVYNVKKIAVRSTIISIGLLIYFSSLGFLPVAQAGAGLFSAPIWVMFFSIVFFKNKASLMKILTISVGFIGVLMLLQPDTQNLTLFSLFPLIAGAFYGFGMLITRYWCSVESAVALTLGVFICMGIISIVMVSVIFFYPTDSNAFIFQGWKPVTANFLVLTFLQSLGGVISVTLITQAYKIGEPSFTSIFEYTFLIFAAVWTFLLWGETTNEIALFGVIVIISSGISLSVLNHKATKNGLTPAQK</sequence>
<evidence type="ECO:0000313" key="7">
    <source>
        <dbReference type="EMBL" id="MEL0614251.1"/>
    </source>
</evidence>
<feature type="transmembrane region" description="Helical" evidence="5">
    <location>
        <begin position="275"/>
        <end position="293"/>
    </location>
</feature>
<feature type="domain" description="EamA" evidence="6">
    <location>
        <begin position="9"/>
        <end position="138"/>
    </location>
</feature>
<dbReference type="SUPFAM" id="SSF103481">
    <property type="entry name" value="Multidrug resistance efflux transporter EmrE"/>
    <property type="match status" value="2"/>
</dbReference>
<organism evidence="7 8">
    <name type="scientific">Marinomonas arenicola</name>
    <dbReference type="NCBI Taxonomy" id="569601"/>
    <lineage>
        <taxon>Bacteria</taxon>
        <taxon>Pseudomonadati</taxon>
        <taxon>Pseudomonadota</taxon>
        <taxon>Gammaproteobacteria</taxon>
        <taxon>Oceanospirillales</taxon>
        <taxon>Oceanospirillaceae</taxon>
        <taxon>Marinomonas</taxon>
    </lineage>
</organism>
<dbReference type="InterPro" id="IPR000620">
    <property type="entry name" value="EamA_dom"/>
</dbReference>
<feature type="transmembrane region" description="Helical" evidence="5">
    <location>
        <begin position="70"/>
        <end position="90"/>
    </location>
</feature>
<feature type="transmembrane region" description="Helical" evidence="5">
    <location>
        <begin position="37"/>
        <end position="58"/>
    </location>
</feature>
<feature type="transmembrane region" description="Helical" evidence="5">
    <location>
        <begin position="177"/>
        <end position="199"/>
    </location>
</feature>
<dbReference type="InterPro" id="IPR037185">
    <property type="entry name" value="EmrE-like"/>
</dbReference>
<keyword evidence="4 5" id="KW-0472">Membrane</keyword>
<comment type="caution">
    <text evidence="7">The sequence shown here is derived from an EMBL/GenBank/DDBJ whole genome shotgun (WGS) entry which is preliminary data.</text>
</comment>
<feature type="transmembrane region" description="Helical" evidence="5">
    <location>
        <begin position="219"/>
        <end position="239"/>
    </location>
</feature>
<accession>A0ABU9G6Z6</accession>
<evidence type="ECO:0000313" key="8">
    <source>
        <dbReference type="Proteomes" id="UP001379949"/>
    </source>
</evidence>
<feature type="transmembrane region" description="Helical" evidence="5">
    <location>
        <begin position="145"/>
        <end position="165"/>
    </location>
</feature>
<dbReference type="Proteomes" id="UP001379949">
    <property type="component" value="Unassembled WGS sequence"/>
</dbReference>
<evidence type="ECO:0000256" key="3">
    <source>
        <dbReference type="ARBA" id="ARBA00022989"/>
    </source>
</evidence>
<comment type="subcellular location">
    <subcellularLocation>
        <location evidence="1">Membrane</location>
        <topology evidence="1">Multi-pass membrane protein</topology>
    </subcellularLocation>
</comment>
<dbReference type="PANTHER" id="PTHR22911">
    <property type="entry name" value="ACYL-MALONYL CONDENSING ENZYME-RELATED"/>
    <property type="match status" value="1"/>
</dbReference>
<keyword evidence="3 5" id="KW-1133">Transmembrane helix</keyword>
<keyword evidence="8" id="KW-1185">Reference proteome</keyword>
<feature type="domain" description="EamA" evidence="6">
    <location>
        <begin position="150"/>
        <end position="286"/>
    </location>
</feature>
<evidence type="ECO:0000259" key="6">
    <source>
        <dbReference type="Pfam" id="PF00892"/>
    </source>
</evidence>
<evidence type="ECO:0000256" key="5">
    <source>
        <dbReference type="SAM" id="Phobius"/>
    </source>
</evidence>
<gene>
    <name evidence="7" type="ORF">V6242_13930</name>
</gene>
<protein>
    <submittedName>
        <fullName evidence="7">DMT family transporter</fullName>
    </submittedName>
</protein>
<keyword evidence="2 5" id="KW-0812">Transmembrane</keyword>
<evidence type="ECO:0000256" key="2">
    <source>
        <dbReference type="ARBA" id="ARBA00022692"/>
    </source>
</evidence>
<feature type="transmembrane region" description="Helical" evidence="5">
    <location>
        <begin position="122"/>
        <end position="139"/>
    </location>
</feature>
<feature type="transmembrane region" description="Helical" evidence="5">
    <location>
        <begin position="96"/>
        <end position="115"/>
    </location>
</feature>
<dbReference type="EMBL" id="JBAKAR010000012">
    <property type="protein sequence ID" value="MEL0614251.1"/>
    <property type="molecule type" value="Genomic_DNA"/>
</dbReference>
<reference evidence="7 8" key="1">
    <citation type="submission" date="2024-02" db="EMBL/GenBank/DDBJ databases">
        <title>Bacteria isolated from the canopy kelp, Nereocystis luetkeana.</title>
        <authorList>
            <person name="Pfister C.A."/>
            <person name="Younker I.T."/>
            <person name="Light S.H."/>
        </authorList>
    </citation>
    <scope>NUCLEOTIDE SEQUENCE [LARGE SCALE GENOMIC DNA]</scope>
    <source>
        <strain evidence="7 8">TI.4.07</strain>
    </source>
</reference>
<dbReference type="RefSeq" id="WP_341567797.1">
    <property type="nucleotide sequence ID" value="NZ_JBAKAR010000012.1"/>
</dbReference>
<evidence type="ECO:0000256" key="1">
    <source>
        <dbReference type="ARBA" id="ARBA00004141"/>
    </source>
</evidence>
<proteinExistence type="predicted"/>
<evidence type="ECO:0000256" key="4">
    <source>
        <dbReference type="ARBA" id="ARBA00023136"/>
    </source>
</evidence>
<feature type="transmembrane region" description="Helical" evidence="5">
    <location>
        <begin position="251"/>
        <end position="269"/>
    </location>
</feature>